<dbReference type="InterPro" id="IPR011257">
    <property type="entry name" value="DNA_glycosylase"/>
</dbReference>
<keyword evidence="1" id="KW-0479">Metal-binding</keyword>
<keyword evidence="3" id="KW-1185">Reference proteome</keyword>
<name>H0UQ62_9BACT</name>
<feature type="binding site" evidence="1">
    <location>
        <position position="21"/>
    </location>
    <ligand>
        <name>Zn(2+)</name>
        <dbReference type="ChEBI" id="CHEBI:29105"/>
    </ligand>
</feature>
<proteinExistence type="predicted"/>
<reference evidence="2 3" key="1">
    <citation type="submission" date="2011-10" db="EMBL/GenBank/DDBJ databases">
        <title>The Noncontiguous Finished genome of Thermanaerovibrio velox DSM 12556.</title>
        <authorList>
            <consortium name="US DOE Joint Genome Institute (JGI-PGF)"/>
            <person name="Lucas S."/>
            <person name="Copeland A."/>
            <person name="Lapidus A."/>
            <person name="Glavina del Rio T."/>
            <person name="Dalin E."/>
            <person name="Tice H."/>
            <person name="Bruce D."/>
            <person name="Goodwin L."/>
            <person name="Pitluck S."/>
            <person name="Peters L."/>
            <person name="Mikhailova N."/>
            <person name="Teshima H."/>
            <person name="Kyrpides N."/>
            <person name="Mavromatis K."/>
            <person name="Ivanova N."/>
            <person name="Markowitz V."/>
            <person name="Cheng J.-F."/>
            <person name="Hugenholtz P."/>
            <person name="Woyke T."/>
            <person name="Wu D."/>
            <person name="Spring S."/>
            <person name="Brambilla E.-M."/>
            <person name="Klenk H.-P."/>
            <person name="Eisen J.A."/>
        </authorList>
    </citation>
    <scope>NUCLEOTIDE SEQUENCE [LARGE SCALE GENOMIC DNA]</scope>
    <source>
        <strain evidence="2 3">DSM 12556</strain>
    </source>
</reference>
<dbReference type="Proteomes" id="UP000005730">
    <property type="component" value="Chromosome"/>
</dbReference>
<dbReference type="eggNOG" id="COG2818">
    <property type="taxonomic scope" value="Bacteria"/>
</dbReference>
<dbReference type="OrthoDB" id="9807664at2"/>
<keyword evidence="1" id="KW-0862">Zinc</keyword>
<accession>H0UQ62</accession>
<protein>
    <submittedName>
        <fullName evidence="2">3-methyladenine DNA glycosylase</fullName>
    </submittedName>
</protein>
<dbReference type="Gene3D" id="1.10.340.30">
    <property type="entry name" value="Hypothetical protein, domain 2"/>
    <property type="match status" value="1"/>
</dbReference>
<dbReference type="AlphaFoldDB" id="H0UQ62"/>
<dbReference type="PANTHER" id="PTHR30037:SF4">
    <property type="entry name" value="DNA-3-METHYLADENINE GLYCOSYLASE I"/>
    <property type="match status" value="1"/>
</dbReference>
<dbReference type="GO" id="GO:0008725">
    <property type="term" value="F:DNA-3-methyladenine glycosylase activity"/>
    <property type="evidence" value="ECO:0007669"/>
    <property type="project" value="InterPro"/>
</dbReference>
<dbReference type="SUPFAM" id="SSF48150">
    <property type="entry name" value="DNA-glycosylase"/>
    <property type="match status" value="1"/>
</dbReference>
<dbReference type="InterPro" id="IPR005019">
    <property type="entry name" value="Adenine_glyco"/>
</dbReference>
<feature type="binding site" evidence="1">
    <location>
        <position position="179"/>
    </location>
    <ligand>
        <name>Zn(2+)</name>
        <dbReference type="ChEBI" id="CHEBI:29105"/>
    </ligand>
</feature>
<dbReference type="STRING" id="926567.TheveDRAFT_1582"/>
<dbReference type="EMBL" id="CM001377">
    <property type="protein sequence ID" value="EHM10700.1"/>
    <property type="molecule type" value="Genomic_DNA"/>
</dbReference>
<dbReference type="GO" id="GO:0006284">
    <property type="term" value="P:base-excision repair"/>
    <property type="evidence" value="ECO:0007669"/>
    <property type="project" value="InterPro"/>
</dbReference>
<dbReference type="GO" id="GO:0046872">
    <property type="term" value="F:metal ion binding"/>
    <property type="evidence" value="ECO:0007669"/>
    <property type="project" value="UniProtKB-KW"/>
</dbReference>
<feature type="binding site" evidence="1">
    <location>
        <position position="8"/>
    </location>
    <ligand>
        <name>Zn(2+)</name>
        <dbReference type="ChEBI" id="CHEBI:29105"/>
    </ligand>
</feature>
<evidence type="ECO:0000256" key="1">
    <source>
        <dbReference type="PIRSR" id="PIRSR605019-1"/>
    </source>
</evidence>
<feature type="binding site" evidence="1">
    <location>
        <position position="183"/>
    </location>
    <ligand>
        <name>Zn(2+)</name>
        <dbReference type="ChEBI" id="CHEBI:29105"/>
    </ligand>
</feature>
<evidence type="ECO:0000313" key="2">
    <source>
        <dbReference type="EMBL" id="EHM10700.1"/>
    </source>
</evidence>
<dbReference type="PANTHER" id="PTHR30037">
    <property type="entry name" value="DNA-3-METHYLADENINE GLYCOSYLASE 1"/>
    <property type="match status" value="1"/>
</dbReference>
<dbReference type="RefSeq" id="WP_006584195.1">
    <property type="nucleotide sequence ID" value="NZ_CM001377.1"/>
</dbReference>
<dbReference type="Pfam" id="PF03352">
    <property type="entry name" value="Adenine_glyco"/>
    <property type="match status" value="1"/>
</dbReference>
<evidence type="ECO:0000313" key="3">
    <source>
        <dbReference type="Proteomes" id="UP000005730"/>
    </source>
</evidence>
<organism evidence="2 3">
    <name type="scientific">Thermanaerovibrio velox DSM 12556</name>
    <dbReference type="NCBI Taxonomy" id="926567"/>
    <lineage>
        <taxon>Bacteria</taxon>
        <taxon>Thermotogati</taxon>
        <taxon>Synergistota</taxon>
        <taxon>Synergistia</taxon>
        <taxon>Synergistales</taxon>
        <taxon>Synergistaceae</taxon>
        <taxon>Thermanaerovibrio</taxon>
    </lineage>
</organism>
<dbReference type="HOGENOM" id="CLU_083758_1_0_0"/>
<sequence>MGDDKVRCPWALQDPLYIQYHDQEWGTPERDELKVFQHLCLEVFQFGLSWLLILKRRPFLMRALLDFEPMRLAEMDEEGVMAALQMPMMIRSPAKVLGVVNNARALLRMWDRGLSLSDQVWSAVGGVPIVSRRSIREPLPPSTEESRALSRRLKSLGFVFTGPVVCYSLMQAVGAVDDHGVECFRHSFNRNGGVGHGA</sequence>
<dbReference type="InterPro" id="IPR052891">
    <property type="entry name" value="DNA-3mA_glycosylase"/>
</dbReference>
<gene>
    <name evidence="2" type="ORF">TheveDRAFT_1582</name>
</gene>